<feature type="transmembrane region" description="Helical" evidence="1">
    <location>
        <begin position="49"/>
        <end position="67"/>
    </location>
</feature>
<keyword evidence="1" id="KW-0472">Membrane</keyword>
<evidence type="ECO:0000313" key="2">
    <source>
        <dbReference type="EMBL" id="KOS17109.1"/>
    </source>
</evidence>
<sequence length="172" mass="19676">MFASSRWLRIASLVNNILIFCYSVVVVSINSHIINEFSNHGAHIVYQEVIAVATFAIWTFGMTLPLFDRYRGHFAPLSLAFSYLWLTSFIFTTQSWASNKCRFSGPVRGHCSQKKAVMAFSFLTFIFMISGAIIEILLYRSESRLARNGTSTKERVEVIVREETQEVIRTTE</sequence>
<dbReference type="STRING" id="150374.A0A0M9VRY2"/>
<dbReference type="OrthoDB" id="20872at2759"/>
<evidence type="ECO:0000313" key="3">
    <source>
        <dbReference type="Proteomes" id="UP000053831"/>
    </source>
</evidence>
<gene>
    <name evidence="2" type="ORF">ESCO_005962</name>
</gene>
<name>A0A0M9VRY2_ESCWE</name>
<organism evidence="2 3">
    <name type="scientific">Escovopsis weberi</name>
    <dbReference type="NCBI Taxonomy" id="150374"/>
    <lineage>
        <taxon>Eukaryota</taxon>
        <taxon>Fungi</taxon>
        <taxon>Dikarya</taxon>
        <taxon>Ascomycota</taxon>
        <taxon>Pezizomycotina</taxon>
        <taxon>Sordariomycetes</taxon>
        <taxon>Hypocreomycetidae</taxon>
        <taxon>Hypocreales</taxon>
        <taxon>Hypocreaceae</taxon>
        <taxon>Escovopsis</taxon>
    </lineage>
</organism>
<evidence type="ECO:0008006" key="4">
    <source>
        <dbReference type="Google" id="ProtNLM"/>
    </source>
</evidence>
<evidence type="ECO:0000256" key="1">
    <source>
        <dbReference type="SAM" id="Phobius"/>
    </source>
</evidence>
<feature type="transmembrane region" description="Helical" evidence="1">
    <location>
        <begin position="74"/>
        <end position="97"/>
    </location>
</feature>
<feature type="transmembrane region" description="Helical" evidence="1">
    <location>
        <begin position="7"/>
        <end position="29"/>
    </location>
</feature>
<protein>
    <recommendedName>
        <fullName evidence="4">MARVEL domain-containing protein</fullName>
    </recommendedName>
</protein>
<keyword evidence="1" id="KW-0812">Transmembrane</keyword>
<dbReference type="AlphaFoldDB" id="A0A0M9VRY2"/>
<keyword evidence="1" id="KW-1133">Transmembrane helix</keyword>
<proteinExistence type="predicted"/>
<feature type="transmembrane region" description="Helical" evidence="1">
    <location>
        <begin position="117"/>
        <end position="138"/>
    </location>
</feature>
<dbReference type="Proteomes" id="UP000053831">
    <property type="component" value="Unassembled WGS sequence"/>
</dbReference>
<dbReference type="PANTHER" id="PTHR39608">
    <property type="entry name" value="INTEGRAL MEMBRANE PROTEIN (AFU_ORTHOLOGUE AFUA_5G08640)"/>
    <property type="match status" value="1"/>
</dbReference>
<reference evidence="2 3" key="1">
    <citation type="submission" date="2015-07" db="EMBL/GenBank/DDBJ databases">
        <title>The genome of the fungus Escovopsis weberi, a specialized disease agent of ant agriculture.</title>
        <authorList>
            <person name="de Man T.J."/>
            <person name="Stajich J.E."/>
            <person name="Kubicek C.P."/>
            <person name="Chenthamara K."/>
            <person name="Atanasova L."/>
            <person name="Druzhinina I.S."/>
            <person name="Birnbaum S."/>
            <person name="Barribeau S.M."/>
            <person name="Teiling C."/>
            <person name="Suen G."/>
            <person name="Currie C."/>
            <person name="Gerardo N.M."/>
        </authorList>
    </citation>
    <scope>NUCLEOTIDE SEQUENCE [LARGE SCALE GENOMIC DNA]</scope>
</reference>
<dbReference type="PANTHER" id="PTHR39608:SF2">
    <property type="entry name" value="MARVEL DOMAIN-CONTAINING PROTEIN"/>
    <property type="match status" value="1"/>
</dbReference>
<comment type="caution">
    <text evidence="2">The sequence shown here is derived from an EMBL/GenBank/DDBJ whole genome shotgun (WGS) entry which is preliminary data.</text>
</comment>
<keyword evidence="3" id="KW-1185">Reference proteome</keyword>
<dbReference type="EMBL" id="LGSR01000028">
    <property type="protein sequence ID" value="KOS17109.1"/>
    <property type="molecule type" value="Genomic_DNA"/>
</dbReference>
<accession>A0A0M9VRY2</accession>